<dbReference type="InterPro" id="IPR051560">
    <property type="entry name" value="MAM_domain-containing"/>
</dbReference>
<name>A0A6S7KEL8_PARCT</name>
<dbReference type="GO" id="GO:0005576">
    <property type="term" value="C:extracellular region"/>
    <property type="evidence" value="ECO:0007669"/>
    <property type="project" value="UniProtKB-SubCell"/>
</dbReference>
<evidence type="ECO:0000256" key="1">
    <source>
        <dbReference type="ARBA" id="ARBA00004613"/>
    </source>
</evidence>
<sequence>MYAHSLTSAINVLISLGFYMYAETSSPRRTGDKARLQSPQQQPAVGGKCLEFWYHMWGNNMGSLAVYIKDNVRTSQVWKKSGNQGSTWQKGRVTLKSASNFKYMFEAVRGSGPRSDIAIDDVQLLAGPCPTIGACSFEGGLCQWAQDKTEDDFDWQLTAAGTPSFLTGPSTDHTFGNGSGYYVFIETSSPRRRGEKARLVGPNFTPSSTVRCLQFWYHMYGQSTGSLRVFAKWGAGNNSQSVLWSLSGSQGNQWKFGRVSVSRNDAYRFVFEGTVGSSYTGDIALDDIQIVEQACSILPVTANINPTSLPTTPVVSTPQPIPPGKFSCNFEVSTGPTACKWTQDSSDHFNWTRHQGHTASSDTGPTTDHTKGVGLLANKNHGPGSIQHRGGKCIHILLGGYTRPKDGQPLVVYRGCGQGRLEFQLFTNGTLMHTRHSMCVKPIGTVTDGAKVGVHSNCDLTDKWSWTAKGSLKFKNKYCLKPETGWSNPGNNIKLVIDSACDNSQNFFKFVPTRGWYLYIETSSPRKPNDTARFISPLATNNPQSCLHFYYHMYGPHVGKLQVYVKSGGKMGLPVWSHYGTHGNTWYQAQVAVNNQKTSYQYVIEGVRGKSFLGDIAIDDIYLKTSCSARDYCSFEEQYPQLCGYTRSTGRFQWLLGSGSTSSVNTGPSNDHTLGDSRGRYLYIETSFRTPGAKTTFTSPAFEGSPTGSCVVFWYHMYGSDI</sequence>
<comment type="subcellular location">
    <subcellularLocation>
        <location evidence="1">Secreted</location>
    </subcellularLocation>
</comment>
<dbReference type="OrthoDB" id="5961838at2759"/>
<dbReference type="PROSITE" id="PS50060">
    <property type="entry name" value="MAM_2"/>
    <property type="match status" value="4"/>
</dbReference>
<dbReference type="PANTHER" id="PTHR23282:SF148">
    <property type="entry name" value="MAM DOMAIN-CONTAINING PROTEIN"/>
    <property type="match status" value="1"/>
</dbReference>
<dbReference type="InterPro" id="IPR035992">
    <property type="entry name" value="Ricin_B-like_lectins"/>
</dbReference>
<dbReference type="PRINTS" id="PR00020">
    <property type="entry name" value="MAMDOMAIN"/>
</dbReference>
<dbReference type="InterPro" id="IPR000998">
    <property type="entry name" value="MAM_dom"/>
</dbReference>
<protein>
    <submittedName>
        <fullName evidence="5">MAM and LDL-receptor class A domain-containing 2-like</fullName>
    </submittedName>
</protein>
<dbReference type="FunFam" id="2.60.120.200:FF:000182">
    <property type="entry name" value="MAM and LDL-receptor class A domain-containing protein 1"/>
    <property type="match status" value="1"/>
</dbReference>
<dbReference type="Pfam" id="PF00629">
    <property type="entry name" value="MAM"/>
    <property type="match status" value="5"/>
</dbReference>
<dbReference type="SUPFAM" id="SSF50370">
    <property type="entry name" value="Ricin B-like lectins"/>
    <property type="match status" value="1"/>
</dbReference>
<dbReference type="EMBL" id="CACRXK020014327">
    <property type="protein sequence ID" value="CAB4026653.1"/>
    <property type="molecule type" value="Genomic_DNA"/>
</dbReference>
<dbReference type="CDD" id="cd23417">
    <property type="entry name" value="beta-trefoil_Ricin_MytiLec-like"/>
    <property type="match status" value="1"/>
</dbReference>
<dbReference type="GO" id="GO:0016020">
    <property type="term" value="C:membrane"/>
    <property type="evidence" value="ECO:0007669"/>
    <property type="project" value="InterPro"/>
</dbReference>
<comment type="caution">
    <text evidence="5">The sequence shown here is derived from an EMBL/GenBank/DDBJ whole genome shotgun (WGS) entry which is preliminary data.</text>
</comment>
<reference evidence="5" key="1">
    <citation type="submission" date="2020-04" db="EMBL/GenBank/DDBJ databases">
        <authorList>
            <person name="Alioto T."/>
            <person name="Alioto T."/>
            <person name="Gomez Garrido J."/>
        </authorList>
    </citation>
    <scope>NUCLEOTIDE SEQUENCE</scope>
    <source>
        <strain evidence="5">A484AB</strain>
    </source>
</reference>
<gene>
    <name evidence="5" type="ORF">PACLA_8A024137</name>
</gene>
<dbReference type="AlphaFoldDB" id="A0A6S7KEL8"/>
<dbReference type="PANTHER" id="PTHR23282">
    <property type="entry name" value="APICAL ENDOSOMAL GLYCOPROTEIN PRECURSOR"/>
    <property type="match status" value="1"/>
</dbReference>
<keyword evidence="3" id="KW-0677">Repeat</keyword>
<evidence type="ECO:0000313" key="5">
    <source>
        <dbReference type="EMBL" id="CAB4026653.1"/>
    </source>
</evidence>
<keyword evidence="6" id="KW-1185">Reference proteome</keyword>
<dbReference type="Gene3D" id="2.60.120.200">
    <property type="match status" value="5"/>
</dbReference>
<feature type="non-terminal residue" evidence="5">
    <location>
        <position position="1"/>
    </location>
</feature>
<organism evidence="5 6">
    <name type="scientific">Paramuricea clavata</name>
    <name type="common">Red gorgonian</name>
    <name type="synonym">Violescent sea-whip</name>
    <dbReference type="NCBI Taxonomy" id="317549"/>
    <lineage>
        <taxon>Eukaryota</taxon>
        <taxon>Metazoa</taxon>
        <taxon>Cnidaria</taxon>
        <taxon>Anthozoa</taxon>
        <taxon>Octocorallia</taxon>
        <taxon>Malacalcyonacea</taxon>
        <taxon>Plexauridae</taxon>
        <taxon>Paramuricea</taxon>
    </lineage>
</organism>
<keyword evidence="4" id="KW-1015">Disulfide bond</keyword>
<dbReference type="InterPro" id="IPR013320">
    <property type="entry name" value="ConA-like_dom_sf"/>
</dbReference>
<dbReference type="Proteomes" id="UP001152795">
    <property type="component" value="Unassembled WGS sequence"/>
</dbReference>
<evidence type="ECO:0000256" key="2">
    <source>
        <dbReference type="ARBA" id="ARBA00022525"/>
    </source>
</evidence>
<evidence type="ECO:0000313" key="6">
    <source>
        <dbReference type="Proteomes" id="UP001152795"/>
    </source>
</evidence>
<proteinExistence type="predicted"/>
<evidence type="ECO:0000256" key="4">
    <source>
        <dbReference type="ARBA" id="ARBA00023157"/>
    </source>
</evidence>
<dbReference type="SUPFAM" id="SSF49899">
    <property type="entry name" value="Concanavalin A-like lectins/glucanases"/>
    <property type="match status" value="5"/>
</dbReference>
<accession>A0A6S7KEL8</accession>
<keyword evidence="2" id="KW-0964">Secreted</keyword>
<evidence type="ECO:0000256" key="3">
    <source>
        <dbReference type="ARBA" id="ARBA00022737"/>
    </source>
</evidence>
<dbReference type="SMART" id="SM00137">
    <property type="entry name" value="MAM"/>
    <property type="match status" value="3"/>
</dbReference>
<dbReference type="CDD" id="cd06263">
    <property type="entry name" value="MAM"/>
    <property type="match status" value="4"/>
</dbReference>
<dbReference type="PROSITE" id="PS00740">
    <property type="entry name" value="MAM_1"/>
    <property type="match status" value="1"/>
</dbReference>